<evidence type="ECO:0000313" key="3">
    <source>
        <dbReference type="Proteomes" id="UP000283314"/>
    </source>
</evidence>
<dbReference type="GO" id="GO:0000156">
    <property type="term" value="F:phosphorelay response regulator activity"/>
    <property type="evidence" value="ECO:0007669"/>
    <property type="project" value="InterPro"/>
</dbReference>
<name>A0A415LCV0_9FIRM</name>
<accession>A0A415LCV0</accession>
<feature type="domain" description="HTH LytTR-type" evidence="1">
    <location>
        <begin position="1"/>
        <end position="87"/>
    </location>
</feature>
<protein>
    <submittedName>
        <fullName evidence="2">LytTR family transcriptional regulator</fullName>
    </submittedName>
</protein>
<dbReference type="GO" id="GO:0003677">
    <property type="term" value="F:DNA binding"/>
    <property type="evidence" value="ECO:0007669"/>
    <property type="project" value="InterPro"/>
</dbReference>
<evidence type="ECO:0000259" key="1">
    <source>
        <dbReference type="PROSITE" id="PS50930"/>
    </source>
</evidence>
<dbReference type="Gene3D" id="2.40.50.1020">
    <property type="entry name" value="LytTr DNA-binding domain"/>
    <property type="match status" value="1"/>
</dbReference>
<dbReference type="EMBL" id="QROT01000003">
    <property type="protein sequence ID" value="RHL46351.1"/>
    <property type="molecule type" value="Genomic_DNA"/>
</dbReference>
<dbReference type="SMART" id="SM00850">
    <property type="entry name" value="LytTR"/>
    <property type="match status" value="1"/>
</dbReference>
<dbReference type="InterPro" id="IPR007492">
    <property type="entry name" value="LytTR_DNA-bd_dom"/>
</dbReference>
<organism evidence="2 3">
    <name type="scientific">Eubacterium ventriosum</name>
    <dbReference type="NCBI Taxonomy" id="39496"/>
    <lineage>
        <taxon>Bacteria</taxon>
        <taxon>Bacillati</taxon>
        <taxon>Bacillota</taxon>
        <taxon>Clostridia</taxon>
        <taxon>Eubacteriales</taxon>
        <taxon>Eubacteriaceae</taxon>
        <taxon>Eubacterium</taxon>
    </lineage>
</organism>
<dbReference type="Pfam" id="PF04397">
    <property type="entry name" value="LytTR"/>
    <property type="match status" value="1"/>
</dbReference>
<dbReference type="Proteomes" id="UP000283314">
    <property type="component" value="Unassembled WGS sequence"/>
</dbReference>
<dbReference type="AlphaFoldDB" id="A0A415LCV0"/>
<dbReference type="PROSITE" id="PS50930">
    <property type="entry name" value="HTH_LYTTR"/>
    <property type="match status" value="1"/>
</dbReference>
<evidence type="ECO:0000313" key="2">
    <source>
        <dbReference type="EMBL" id="RHL46351.1"/>
    </source>
</evidence>
<dbReference type="PANTHER" id="PTHR37299:SF1">
    <property type="entry name" value="STAGE 0 SPORULATION PROTEIN A HOMOLOG"/>
    <property type="match status" value="1"/>
</dbReference>
<gene>
    <name evidence="2" type="ORF">DW018_03935</name>
</gene>
<proteinExistence type="predicted"/>
<dbReference type="GeneID" id="300110561"/>
<comment type="caution">
    <text evidence="2">The sequence shown here is derived from an EMBL/GenBank/DDBJ whole genome shotgun (WGS) entry which is preliminary data.</text>
</comment>
<reference evidence="2 3" key="1">
    <citation type="submission" date="2018-08" db="EMBL/GenBank/DDBJ databases">
        <title>A genome reference for cultivated species of the human gut microbiota.</title>
        <authorList>
            <person name="Zou Y."/>
            <person name="Xue W."/>
            <person name="Luo G."/>
        </authorList>
    </citation>
    <scope>NUCLEOTIDE SEQUENCE [LARGE SCALE GENOMIC DNA]</scope>
    <source>
        <strain evidence="2 3">AF37-4</strain>
    </source>
</reference>
<dbReference type="InterPro" id="IPR046947">
    <property type="entry name" value="LytR-like"/>
</dbReference>
<dbReference type="PANTHER" id="PTHR37299">
    <property type="entry name" value="TRANSCRIPTIONAL REGULATOR-RELATED"/>
    <property type="match status" value="1"/>
</dbReference>
<sequence length="99" mass="11764">MKVNTNNIIYVETIKHNTLVHLRGNNYVCTQTMKEMCNLLENEGFFKCHQSYLVNLDDVESYDTQDIYLKNGETIMLSKRNKKAFETEYFKYTFQCANK</sequence>
<dbReference type="RefSeq" id="WP_118379496.1">
    <property type="nucleotide sequence ID" value="NZ_CABJDQ010000003.1"/>
</dbReference>